<dbReference type="Proteomes" id="UP001424741">
    <property type="component" value="Unassembled WGS sequence"/>
</dbReference>
<evidence type="ECO:0000313" key="1">
    <source>
        <dbReference type="EMBL" id="GAA5494117.1"/>
    </source>
</evidence>
<protein>
    <submittedName>
        <fullName evidence="1">Uncharacterized protein</fullName>
    </submittedName>
</protein>
<organism evidence="1 2">
    <name type="scientific">Rubritalea halochordaticola</name>
    <dbReference type="NCBI Taxonomy" id="714537"/>
    <lineage>
        <taxon>Bacteria</taxon>
        <taxon>Pseudomonadati</taxon>
        <taxon>Verrucomicrobiota</taxon>
        <taxon>Verrucomicrobiia</taxon>
        <taxon>Verrucomicrobiales</taxon>
        <taxon>Rubritaleaceae</taxon>
        <taxon>Rubritalea</taxon>
    </lineage>
</organism>
<gene>
    <name evidence="1" type="ORF">Rhal01_00274</name>
</gene>
<sequence length="31" mass="3433">MGHTNSNKNTQETQLAFNMCKFVIAIAPHEG</sequence>
<comment type="caution">
    <text evidence="1">The sequence shown here is derived from an EMBL/GenBank/DDBJ whole genome shotgun (WGS) entry which is preliminary data.</text>
</comment>
<proteinExistence type="predicted"/>
<dbReference type="EMBL" id="BAABRL010000001">
    <property type="protein sequence ID" value="GAA5494117.1"/>
    <property type="molecule type" value="Genomic_DNA"/>
</dbReference>
<name>A0ABP9UYK2_9BACT</name>
<accession>A0ABP9UYK2</accession>
<evidence type="ECO:0000313" key="2">
    <source>
        <dbReference type="Proteomes" id="UP001424741"/>
    </source>
</evidence>
<reference evidence="1 2" key="1">
    <citation type="submission" date="2024-02" db="EMBL/GenBank/DDBJ databases">
        <title>Rubritalea halochordaticola NBRC 107102.</title>
        <authorList>
            <person name="Ichikawa N."/>
            <person name="Katano-Makiyama Y."/>
            <person name="Hidaka K."/>
        </authorList>
    </citation>
    <scope>NUCLEOTIDE SEQUENCE [LARGE SCALE GENOMIC DNA]</scope>
    <source>
        <strain evidence="1 2">NBRC 107102</strain>
    </source>
</reference>
<keyword evidence="2" id="KW-1185">Reference proteome</keyword>